<dbReference type="SUPFAM" id="SSF53850">
    <property type="entry name" value="Periplasmic binding protein-like II"/>
    <property type="match status" value="1"/>
</dbReference>
<gene>
    <name evidence="1" type="ORF">ACFYXQ_23530</name>
</gene>
<name>A0ABW6S3E0_9NOCA</name>
<proteinExistence type="predicted"/>
<organism evidence="1 2">
    <name type="scientific">Nocardia jiangxiensis</name>
    <dbReference type="NCBI Taxonomy" id="282685"/>
    <lineage>
        <taxon>Bacteria</taxon>
        <taxon>Bacillati</taxon>
        <taxon>Actinomycetota</taxon>
        <taxon>Actinomycetes</taxon>
        <taxon>Mycobacteriales</taxon>
        <taxon>Nocardiaceae</taxon>
        <taxon>Nocardia</taxon>
    </lineage>
</organism>
<dbReference type="PANTHER" id="PTHR42941:SF1">
    <property type="entry name" value="SLL1037 PROTEIN"/>
    <property type="match status" value="1"/>
</dbReference>
<dbReference type="InterPro" id="IPR011852">
    <property type="entry name" value="TRAP_TAXI"/>
</dbReference>
<dbReference type="PANTHER" id="PTHR42941">
    <property type="entry name" value="SLL1037 PROTEIN"/>
    <property type="match status" value="1"/>
</dbReference>
<sequence>MSRRSLLWSAAVLPVAAGCAAGPDRVRLTLATGLAGGPYETFGRRLADELQRNVGGLTVPVLNTSASVQNLRLIGSRDADLALALGDCAADGFAGTSPFTSPVPVAALARLYLNYTLLVVAANGPYLQVADLAGRRVALGAENSGTAVLGERILTAAGLAEPAATRYLGTDDAIDALARREIDAFFFSGGVPIDVFTALSRYAPIRLLPLNGLAAGLRRDYGPTYTDVVIPAGIYGQRTEVPTIGVPSYLVAHRDLPEDPAFRVTRAIFAARDRLPGPETPGAYLDERFAIGTGTVPLHPGAQRYYRSVYG</sequence>
<evidence type="ECO:0000313" key="1">
    <source>
        <dbReference type="EMBL" id="MFF3570759.1"/>
    </source>
</evidence>
<protein>
    <submittedName>
        <fullName evidence="1">TAXI family TRAP transporter solute-binding subunit</fullName>
    </submittedName>
</protein>
<dbReference type="NCBIfam" id="TIGR02122">
    <property type="entry name" value="TRAP_TAXI"/>
    <property type="match status" value="1"/>
</dbReference>
<reference evidence="1 2" key="1">
    <citation type="submission" date="2024-10" db="EMBL/GenBank/DDBJ databases">
        <title>The Natural Products Discovery Center: Release of the First 8490 Sequenced Strains for Exploring Actinobacteria Biosynthetic Diversity.</title>
        <authorList>
            <person name="Kalkreuter E."/>
            <person name="Kautsar S.A."/>
            <person name="Yang D."/>
            <person name="Bader C.D."/>
            <person name="Teijaro C.N."/>
            <person name="Fluegel L."/>
            <person name="Davis C.M."/>
            <person name="Simpson J.R."/>
            <person name="Lauterbach L."/>
            <person name="Steele A.D."/>
            <person name="Gui C."/>
            <person name="Meng S."/>
            <person name="Li G."/>
            <person name="Viehrig K."/>
            <person name="Ye F."/>
            <person name="Su P."/>
            <person name="Kiefer A.F."/>
            <person name="Nichols A."/>
            <person name="Cepeda A.J."/>
            <person name="Yan W."/>
            <person name="Fan B."/>
            <person name="Jiang Y."/>
            <person name="Adhikari A."/>
            <person name="Zheng C.-J."/>
            <person name="Schuster L."/>
            <person name="Cowan T.M."/>
            <person name="Smanski M.J."/>
            <person name="Chevrette M.G."/>
            <person name="De Carvalho L.P.S."/>
            <person name="Shen B."/>
        </authorList>
    </citation>
    <scope>NUCLEOTIDE SEQUENCE [LARGE SCALE GENOMIC DNA]</scope>
    <source>
        <strain evidence="1 2">NPDC002593</strain>
    </source>
</reference>
<evidence type="ECO:0000313" key="2">
    <source>
        <dbReference type="Proteomes" id="UP001601992"/>
    </source>
</evidence>
<comment type="caution">
    <text evidence="1">The sequence shown here is derived from an EMBL/GenBank/DDBJ whole genome shotgun (WGS) entry which is preliminary data.</text>
</comment>
<dbReference type="Pfam" id="PF16868">
    <property type="entry name" value="NMT1_3"/>
    <property type="match status" value="1"/>
</dbReference>
<dbReference type="Gene3D" id="3.40.190.10">
    <property type="entry name" value="Periplasmic binding protein-like II"/>
    <property type="match status" value="2"/>
</dbReference>
<accession>A0ABW6S3E0</accession>
<dbReference type="RefSeq" id="WP_387405095.1">
    <property type="nucleotide sequence ID" value="NZ_JBIAQY010000008.1"/>
</dbReference>
<dbReference type="Proteomes" id="UP001601992">
    <property type="component" value="Unassembled WGS sequence"/>
</dbReference>
<dbReference type="PROSITE" id="PS51257">
    <property type="entry name" value="PROKAR_LIPOPROTEIN"/>
    <property type="match status" value="1"/>
</dbReference>
<dbReference type="EMBL" id="JBIAQY010000008">
    <property type="protein sequence ID" value="MFF3570759.1"/>
    <property type="molecule type" value="Genomic_DNA"/>
</dbReference>
<keyword evidence="2" id="KW-1185">Reference proteome</keyword>